<sequence>MQFRSRRLQALLGVPLHEATYKHFADLLHSEDAREAEDLDYKATYAGPTMSDSIAVDVATFANHRGGVIVLGIDDTNGIPSADPGIDLTDAFEREIHTAVAARAPANKGLLKWPVRYNSQKFWMTETQIAAAYRRRFSAAADSAARVAEVESAVVLRVLEGGGDWRTPRPVLTVSLAPETPGQFSIAEDEVRHFKEGLARDAFIVGRSSPFFTPGSGVGRGHLYAAGHLQGRVTWAEFHTDGAGSMILPLSFFPPQGGQTAVVMDSQVTLYILSALRLLALHATERAGATGTAVVTARILPDVLSYETKVPRLIEAITAQQTIGDPPQTYGRRRRDTQTATESGEYTGREPARDAHGDAVIFLDDLAGDGQPLAAAVGQLTGALLQCYGLPECRQIRPDGTLVLRAWESHADAGQAWAEQLDIPVED</sequence>
<organism evidence="3 4">
    <name type="scientific">Sphaerisporangium album</name>
    <dbReference type="NCBI Taxonomy" id="509200"/>
    <lineage>
        <taxon>Bacteria</taxon>
        <taxon>Bacillati</taxon>
        <taxon>Actinomycetota</taxon>
        <taxon>Actinomycetes</taxon>
        <taxon>Streptosporangiales</taxon>
        <taxon>Streptosporangiaceae</taxon>
        <taxon>Sphaerisporangium</taxon>
    </lineage>
</organism>
<dbReference type="GO" id="GO:0005524">
    <property type="term" value="F:ATP binding"/>
    <property type="evidence" value="ECO:0007669"/>
    <property type="project" value="UniProtKB-KW"/>
</dbReference>
<feature type="region of interest" description="Disordered" evidence="1">
    <location>
        <begin position="324"/>
        <end position="351"/>
    </location>
</feature>
<reference evidence="3 4" key="1">
    <citation type="submission" date="2018-06" db="EMBL/GenBank/DDBJ databases">
        <title>Sphaerisporangium craniellae sp. nov., isolated from a marine sponge in the South China Sea.</title>
        <authorList>
            <person name="Li L."/>
        </authorList>
    </citation>
    <scope>NUCLEOTIDE SEQUENCE [LARGE SCALE GENOMIC DNA]</scope>
    <source>
        <strain evidence="3 4">CCTCC AA 208026</strain>
    </source>
</reference>
<dbReference type="Pfam" id="PF04326">
    <property type="entry name" value="SLFN_AlbA_2"/>
    <property type="match status" value="1"/>
</dbReference>
<dbReference type="EMBL" id="QOIL01000038">
    <property type="protein sequence ID" value="RCG18227.1"/>
    <property type="molecule type" value="Genomic_DNA"/>
</dbReference>
<dbReference type="InterPro" id="IPR007421">
    <property type="entry name" value="Schlafen_AlbA_2_dom"/>
</dbReference>
<evidence type="ECO:0000313" key="4">
    <source>
        <dbReference type="Proteomes" id="UP000253094"/>
    </source>
</evidence>
<keyword evidence="3" id="KW-0547">Nucleotide-binding</keyword>
<evidence type="ECO:0000256" key="1">
    <source>
        <dbReference type="SAM" id="MobiDB-lite"/>
    </source>
</evidence>
<protein>
    <submittedName>
        <fullName evidence="3">ATP-binding protein</fullName>
    </submittedName>
</protein>
<evidence type="ECO:0000259" key="2">
    <source>
        <dbReference type="Pfam" id="PF04326"/>
    </source>
</evidence>
<dbReference type="Gene3D" id="3.30.950.30">
    <property type="entry name" value="Schlafen, AAA domain"/>
    <property type="match status" value="1"/>
</dbReference>
<gene>
    <name evidence="3" type="ORF">DQ384_39225</name>
</gene>
<keyword evidence="3" id="KW-0067">ATP-binding</keyword>
<dbReference type="Proteomes" id="UP000253094">
    <property type="component" value="Unassembled WGS sequence"/>
</dbReference>
<dbReference type="InterPro" id="IPR038461">
    <property type="entry name" value="Schlafen_AlbA_2_dom_sf"/>
</dbReference>
<name>A0A367ELF7_9ACTN</name>
<accession>A0A367ELF7</accession>
<dbReference type="AlphaFoldDB" id="A0A367ELF7"/>
<comment type="caution">
    <text evidence="3">The sequence shown here is derived from an EMBL/GenBank/DDBJ whole genome shotgun (WGS) entry which is preliminary data.</text>
</comment>
<evidence type="ECO:0000313" key="3">
    <source>
        <dbReference type="EMBL" id="RCG18227.1"/>
    </source>
</evidence>
<feature type="domain" description="Schlafen AlbA-2" evidence="2">
    <location>
        <begin position="35"/>
        <end position="103"/>
    </location>
</feature>
<proteinExistence type="predicted"/>
<keyword evidence="4" id="KW-1185">Reference proteome</keyword>